<evidence type="ECO:0000313" key="3">
    <source>
        <dbReference type="EMBL" id="KAF2114997.1"/>
    </source>
</evidence>
<dbReference type="OrthoDB" id="3540210at2759"/>
<dbReference type="AlphaFoldDB" id="A0A6A5Z8C0"/>
<keyword evidence="2" id="KW-1133">Transmembrane helix</keyword>
<keyword evidence="2" id="KW-0812">Transmembrane</keyword>
<keyword evidence="2" id="KW-0472">Membrane</keyword>
<name>A0A6A5Z8C0_9PLEO</name>
<protein>
    <submittedName>
        <fullName evidence="3">Uncharacterized protein</fullName>
    </submittedName>
</protein>
<gene>
    <name evidence="3" type="ORF">BDV96DRAFT_646853</name>
</gene>
<evidence type="ECO:0000313" key="4">
    <source>
        <dbReference type="Proteomes" id="UP000799770"/>
    </source>
</evidence>
<dbReference type="EMBL" id="ML977324">
    <property type="protein sequence ID" value="KAF2114997.1"/>
    <property type="molecule type" value="Genomic_DNA"/>
</dbReference>
<proteinExistence type="predicted"/>
<reference evidence="3" key="1">
    <citation type="journal article" date="2020" name="Stud. Mycol.">
        <title>101 Dothideomycetes genomes: a test case for predicting lifestyles and emergence of pathogens.</title>
        <authorList>
            <person name="Haridas S."/>
            <person name="Albert R."/>
            <person name="Binder M."/>
            <person name="Bloem J."/>
            <person name="Labutti K."/>
            <person name="Salamov A."/>
            <person name="Andreopoulos B."/>
            <person name="Baker S."/>
            <person name="Barry K."/>
            <person name="Bills G."/>
            <person name="Bluhm B."/>
            <person name="Cannon C."/>
            <person name="Castanera R."/>
            <person name="Culley D."/>
            <person name="Daum C."/>
            <person name="Ezra D."/>
            <person name="Gonzalez J."/>
            <person name="Henrissat B."/>
            <person name="Kuo A."/>
            <person name="Liang C."/>
            <person name="Lipzen A."/>
            <person name="Lutzoni F."/>
            <person name="Magnuson J."/>
            <person name="Mondo S."/>
            <person name="Nolan M."/>
            <person name="Ohm R."/>
            <person name="Pangilinan J."/>
            <person name="Park H.-J."/>
            <person name="Ramirez L."/>
            <person name="Alfaro M."/>
            <person name="Sun H."/>
            <person name="Tritt A."/>
            <person name="Yoshinaga Y."/>
            <person name="Zwiers L.-H."/>
            <person name="Turgeon B."/>
            <person name="Goodwin S."/>
            <person name="Spatafora J."/>
            <person name="Crous P."/>
            <person name="Grigoriev I."/>
        </authorList>
    </citation>
    <scope>NUCLEOTIDE SEQUENCE</scope>
    <source>
        <strain evidence="3">CBS 627.86</strain>
    </source>
</reference>
<sequence length="717" mass="80491">MSEPADEYVKRGYWVNWNDGAIMGRTITVESRTGNLIIALLTILASVASAQLWNLVTFFYHQHRARGAPADGLFWQQQALLRTLPTPTSLMADSAKLWWAWRKRADRPILRSAIPMSVAMLFAIAALAAGIFSNYLVNSSNIEIMVDSPLCRYINLTTFWSSLSNPEWSKLNQAVEAYTRNCYANESSVPSACTNTFTRPVLPIAQSRTACPWNNSSMCHPGELPATTVDTGLMNVNEWLGINLAPKDTVRFRKRTTCNPVPIDGRADVRPMSDFAELTVYPSKPGEEALALRFGTLPAPEDEFPEYTFISSLTKANWTDTFTGRGRISYTTDDPVLSSNSFKPIPGMERTDADVIVDLISMNSVWFNEPVNDTLYSAHRQYSYTYNGRNITIYSPDQFAGVIGCAEQYQFCLKHNDTCTGLTALPTQFEQKDFPTASDVQLAVLRTLRILSVFNDLSNGGILQLFQANDLISAAVLRTLPDDQWVDDVTFWESYALAGIQTMLSDVAVGPIRRDANADSYTDPPQTAGEHELCKSMKMRKAGGFANVNVFGLSFIVTFSVIVTVLNLTILRFILFLSKFRHALGPRLERWAQDGLFQLQRRAFDAHAEGTWIRLEDEIPVTETDSRMAELPVESMPVFAGEKSLMRGKTWRTDVTAVTESGSWKEKEDLEKVPTYESAKTESSDRVDEIRSVDPEDERSYLPKKVLDDRATRNRDR</sequence>
<feature type="transmembrane region" description="Helical" evidence="2">
    <location>
        <begin position="113"/>
        <end position="137"/>
    </location>
</feature>
<organism evidence="3 4">
    <name type="scientific">Lophiotrema nucula</name>
    <dbReference type="NCBI Taxonomy" id="690887"/>
    <lineage>
        <taxon>Eukaryota</taxon>
        <taxon>Fungi</taxon>
        <taxon>Dikarya</taxon>
        <taxon>Ascomycota</taxon>
        <taxon>Pezizomycotina</taxon>
        <taxon>Dothideomycetes</taxon>
        <taxon>Pleosporomycetidae</taxon>
        <taxon>Pleosporales</taxon>
        <taxon>Lophiotremataceae</taxon>
        <taxon>Lophiotrema</taxon>
    </lineage>
</organism>
<feature type="transmembrane region" description="Helical" evidence="2">
    <location>
        <begin position="36"/>
        <end position="56"/>
    </location>
</feature>
<dbReference type="Proteomes" id="UP000799770">
    <property type="component" value="Unassembled WGS sequence"/>
</dbReference>
<evidence type="ECO:0000256" key="1">
    <source>
        <dbReference type="SAM" id="MobiDB-lite"/>
    </source>
</evidence>
<feature type="region of interest" description="Disordered" evidence="1">
    <location>
        <begin position="663"/>
        <end position="717"/>
    </location>
</feature>
<accession>A0A6A5Z8C0</accession>
<evidence type="ECO:0000256" key="2">
    <source>
        <dbReference type="SAM" id="Phobius"/>
    </source>
</evidence>
<keyword evidence="4" id="KW-1185">Reference proteome</keyword>
<feature type="transmembrane region" description="Helical" evidence="2">
    <location>
        <begin position="550"/>
        <end position="577"/>
    </location>
</feature>